<evidence type="ECO:0000313" key="2">
    <source>
        <dbReference type="Proteomes" id="UP000183257"/>
    </source>
</evidence>
<dbReference type="PROSITE" id="PS51257">
    <property type="entry name" value="PROKAR_LIPOPROTEIN"/>
    <property type="match status" value="1"/>
</dbReference>
<evidence type="ECO:0000313" key="1">
    <source>
        <dbReference type="EMBL" id="SFW41910.1"/>
    </source>
</evidence>
<dbReference type="AlphaFoldDB" id="A0A1K1P5E9"/>
<dbReference type="EMBL" id="FPIY01000002">
    <property type="protein sequence ID" value="SFW41910.1"/>
    <property type="molecule type" value="Genomic_DNA"/>
</dbReference>
<proteinExistence type="predicted"/>
<dbReference type="OrthoDB" id="1418519at2"/>
<dbReference type="RefSeq" id="WP_072303229.1">
    <property type="nucleotide sequence ID" value="NZ_FPIY01000002.1"/>
</dbReference>
<name>A0A1K1P5E9_9FLAO</name>
<gene>
    <name evidence="1" type="ORF">SAMN05660313_01568</name>
</gene>
<sequence length="292" mass="31923">MKNNIIRLFAISTIVAATSCNFNKSINKDFATGLKTTGDGISASSVDITVNNEEASSDKYTYGQTIVTTFNDIDGFTVEDGKYFPKMAVAMVSKKGDTVFANSDLLPNSASGLSSIKRQLKGQVILANPILSGDTYNLIYTISDLKGDGVFVSKMPVELIKDSNIKISSEKLGYSEGYIMSATHKSVITNRKVGFNDKLLFIFEGLKGFTTKDGFVELGMTMTVEDYNGTVILDQPDMFLNQKATQAQVSQSIQASLVLTKGTLENPLKWHIKIWDKNSKAKITAETLLEVE</sequence>
<reference evidence="2" key="1">
    <citation type="submission" date="2016-11" db="EMBL/GenBank/DDBJ databases">
        <authorList>
            <person name="Varghese N."/>
            <person name="Submissions S."/>
        </authorList>
    </citation>
    <scope>NUCLEOTIDE SEQUENCE [LARGE SCALE GENOMIC DNA]</scope>
    <source>
        <strain evidence="2">DSM 24786</strain>
    </source>
</reference>
<keyword evidence="2" id="KW-1185">Reference proteome</keyword>
<accession>A0A1K1P5E9</accession>
<protein>
    <submittedName>
        <fullName evidence="1">Uncharacterized protein</fullName>
    </submittedName>
</protein>
<dbReference type="STRING" id="76595.SAMN05660313_01568"/>
<dbReference type="Proteomes" id="UP000183257">
    <property type="component" value="Unassembled WGS sequence"/>
</dbReference>
<organism evidence="1 2">
    <name type="scientific">Cellulophaga fucicola</name>
    <dbReference type="NCBI Taxonomy" id="76595"/>
    <lineage>
        <taxon>Bacteria</taxon>
        <taxon>Pseudomonadati</taxon>
        <taxon>Bacteroidota</taxon>
        <taxon>Flavobacteriia</taxon>
        <taxon>Flavobacteriales</taxon>
        <taxon>Flavobacteriaceae</taxon>
        <taxon>Cellulophaga</taxon>
    </lineage>
</organism>